<keyword evidence="21" id="KW-1185">Reference proteome</keyword>
<evidence type="ECO:0000256" key="13">
    <source>
        <dbReference type="ARBA" id="ARBA00023136"/>
    </source>
</evidence>
<gene>
    <name evidence="19 20" type="primary">cobS</name>
    <name evidence="20" type="ORF">CLPU_11c00710</name>
</gene>
<evidence type="ECO:0000256" key="5">
    <source>
        <dbReference type="ARBA" id="ARBA00013200"/>
    </source>
</evidence>
<name>A0A0L0W8W6_GOTPU</name>
<keyword evidence="10 19" id="KW-0812">Transmembrane</keyword>
<evidence type="ECO:0000256" key="2">
    <source>
        <dbReference type="ARBA" id="ARBA00004651"/>
    </source>
</evidence>
<evidence type="ECO:0000256" key="4">
    <source>
        <dbReference type="ARBA" id="ARBA00010561"/>
    </source>
</evidence>
<evidence type="ECO:0000256" key="16">
    <source>
        <dbReference type="ARBA" id="ARBA00032853"/>
    </source>
</evidence>
<keyword evidence="9 19" id="KW-0808">Transferase</keyword>
<evidence type="ECO:0000256" key="3">
    <source>
        <dbReference type="ARBA" id="ARBA00004663"/>
    </source>
</evidence>
<feature type="transmembrane region" description="Helical" evidence="19">
    <location>
        <begin position="31"/>
        <end position="47"/>
    </location>
</feature>
<feature type="transmembrane region" description="Helical" evidence="19">
    <location>
        <begin position="133"/>
        <end position="153"/>
    </location>
</feature>
<accession>A0A0L0W8W6</accession>
<dbReference type="AlphaFoldDB" id="A0A0L0W8W6"/>
<evidence type="ECO:0000256" key="15">
    <source>
        <dbReference type="ARBA" id="ARBA00032605"/>
    </source>
</evidence>
<dbReference type="GO" id="GO:0005886">
    <property type="term" value="C:plasma membrane"/>
    <property type="evidence" value="ECO:0007669"/>
    <property type="project" value="UniProtKB-SubCell"/>
</dbReference>
<dbReference type="Proteomes" id="UP000037267">
    <property type="component" value="Unassembled WGS sequence"/>
</dbReference>
<evidence type="ECO:0000256" key="7">
    <source>
        <dbReference type="ARBA" id="ARBA00022475"/>
    </source>
</evidence>
<feature type="transmembrane region" description="Helical" evidence="19">
    <location>
        <begin position="173"/>
        <end position="204"/>
    </location>
</feature>
<keyword evidence="8 19" id="KW-0169">Cobalamin biosynthesis</keyword>
<reference evidence="21" key="1">
    <citation type="submission" date="2015-07" db="EMBL/GenBank/DDBJ databases">
        <title>Draft genome sequence of the purine-degrading Gottschalkia purinilyticum DSM 1384 (formerly Clostridium purinilyticum).</title>
        <authorList>
            <person name="Poehlein A."/>
            <person name="Schiel-Bengelsdorf B."/>
            <person name="Bengelsdorf F.R."/>
            <person name="Daniel R."/>
            <person name="Duerre P."/>
        </authorList>
    </citation>
    <scope>NUCLEOTIDE SEQUENCE [LARGE SCALE GENOMIC DNA]</scope>
    <source>
        <strain evidence="21">DSM 1384</strain>
    </source>
</reference>
<feature type="transmembrane region" description="Helical" evidence="19">
    <location>
        <begin position="216"/>
        <end position="239"/>
    </location>
</feature>
<dbReference type="STRING" id="1503.CLPU_11c00710"/>
<evidence type="ECO:0000256" key="1">
    <source>
        <dbReference type="ARBA" id="ARBA00001946"/>
    </source>
</evidence>
<dbReference type="Pfam" id="PF02654">
    <property type="entry name" value="CobS"/>
    <property type="match status" value="1"/>
</dbReference>
<dbReference type="InterPro" id="IPR003805">
    <property type="entry name" value="CobS"/>
</dbReference>
<dbReference type="GO" id="GO:0051073">
    <property type="term" value="F:adenosylcobinamide-GDP ribazoletransferase activity"/>
    <property type="evidence" value="ECO:0007669"/>
    <property type="project" value="UniProtKB-UniRule"/>
</dbReference>
<comment type="catalytic activity">
    <reaction evidence="17 19">
        <text>alpha-ribazole + adenosylcob(III)inamide-GDP = adenosylcob(III)alamin + GMP + H(+)</text>
        <dbReference type="Rhea" id="RHEA:16049"/>
        <dbReference type="ChEBI" id="CHEBI:10329"/>
        <dbReference type="ChEBI" id="CHEBI:15378"/>
        <dbReference type="ChEBI" id="CHEBI:18408"/>
        <dbReference type="ChEBI" id="CHEBI:58115"/>
        <dbReference type="ChEBI" id="CHEBI:60487"/>
        <dbReference type="EC" id="2.7.8.26"/>
    </reaction>
</comment>
<dbReference type="NCBIfam" id="TIGR00317">
    <property type="entry name" value="cobS"/>
    <property type="match status" value="1"/>
</dbReference>
<keyword evidence="13 19" id="KW-0472">Membrane</keyword>
<evidence type="ECO:0000313" key="20">
    <source>
        <dbReference type="EMBL" id="KNF07902.1"/>
    </source>
</evidence>
<keyword evidence="12 19" id="KW-1133">Transmembrane helix</keyword>
<evidence type="ECO:0000256" key="17">
    <source>
        <dbReference type="ARBA" id="ARBA00048623"/>
    </source>
</evidence>
<dbReference type="OrthoDB" id="9794626at2"/>
<feature type="transmembrane region" description="Helical" evidence="19">
    <location>
        <begin position="59"/>
        <end position="77"/>
    </location>
</feature>
<comment type="subcellular location">
    <subcellularLocation>
        <location evidence="2 19">Cell membrane</location>
        <topology evidence="2 19">Multi-pass membrane protein</topology>
    </subcellularLocation>
</comment>
<dbReference type="PATRIC" id="fig|1503.3.peg.234"/>
<protein>
    <recommendedName>
        <fullName evidence="6 19">Adenosylcobinamide-GDP ribazoletransferase</fullName>
        <ecNumber evidence="5 19">2.7.8.26</ecNumber>
    </recommendedName>
    <alternativeName>
        <fullName evidence="16 19">Cobalamin synthase</fullName>
    </alternativeName>
    <alternativeName>
        <fullName evidence="15 19">Cobalamin-5'-phosphate synthase</fullName>
    </alternativeName>
</protein>
<comment type="cofactor">
    <cofactor evidence="1 19">
        <name>Mg(2+)</name>
        <dbReference type="ChEBI" id="CHEBI:18420"/>
    </cofactor>
</comment>
<proteinExistence type="inferred from homology"/>
<evidence type="ECO:0000256" key="9">
    <source>
        <dbReference type="ARBA" id="ARBA00022679"/>
    </source>
</evidence>
<feature type="transmembrane region" description="Helical" evidence="19">
    <location>
        <begin position="105"/>
        <end position="126"/>
    </location>
</feature>
<evidence type="ECO:0000256" key="8">
    <source>
        <dbReference type="ARBA" id="ARBA00022573"/>
    </source>
</evidence>
<keyword evidence="11 19" id="KW-0460">Magnesium</keyword>
<evidence type="ECO:0000256" key="12">
    <source>
        <dbReference type="ARBA" id="ARBA00022989"/>
    </source>
</evidence>
<dbReference type="EC" id="2.7.8.26" evidence="5 19"/>
<dbReference type="UniPathway" id="UPA00148">
    <property type="reaction ID" value="UER00238"/>
</dbReference>
<evidence type="ECO:0000313" key="21">
    <source>
        <dbReference type="Proteomes" id="UP000037267"/>
    </source>
</evidence>
<evidence type="ECO:0000256" key="18">
    <source>
        <dbReference type="ARBA" id="ARBA00049504"/>
    </source>
</evidence>
<comment type="similarity">
    <text evidence="4 19">Belongs to the CobS family.</text>
</comment>
<organism evidence="20 21">
    <name type="scientific">Gottschalkia purinilytica</name>
    <name type="common">Clostridium purinilyticum</name>
    <dbReference type="NCBI Taxonomy" id="1503"/>
    <lineage>
        <taxon>Bacteria</taxon>
        <taxon>Bacillati</taxon>
        <taxon>Bacillota</taxon>
        <taxon>Tissierellia</taxon>
        <taxon>Tissierellales</taxon>
        <taxon>Gottschalkiaceae</taxon>
        <taxon>Gottschalkia</taxon>
    </lineage>
</organism>
<evidence type="ECO:0000256" key="14">
    <source>
        <dbReference type="ARBA" id="ARBA00025228"/>
    </source>
</evidence>
<evidence type="ECO:0000256" key="6">
    <source>
        <dbReference type="ARBA" id="ARBA00015850"/>
    </source>
</evidence>
<comment type="caution">
    <text evidence="20">The sequence shown here is derived from an EMBL/GenBank/DDBJ whole genome shotgun (WGS) entry which is preliminary data.</text>
</comment>
<sequence>MRSLLLMIVFLTRIPIKYPYEYKEEDFVKGIKLLPIVGMIIGLVMYIPTMLDKYIDKPIIILLVWLTYIWITGGLHLDGLTDTFDGIFSNRDRERMLEIMKDSRIGTFGVIGLLFVLFCNIVVSYYLGYKVFILVPIIGRSAALISCSISRYARNEDGMGTIFIENCGLKESIFGLIFTLIVSYIVFDVKVLTILLITYLLVVLTTKYIKTKIGGMTGDTIGFVIEVSQSIFIIAFYLYSKIV</sequence>
<dbReference type="PANTHER" id="PTHR34148">
    <property type="entry name" value="ADENOSYLCOBINAMIDE-GDP RIBAZOLETRANSFERASE"/>
    <property type="match status" value="1"/>
</dbReference>
<dbReference type="PANTHER" id="PTHR34148:SF1">
    <property type="entry name" value="ADENOSYLCOBINAMIDE-GDP RIBAZOLETRANSFERASE"/>
    <property type="match status" value="1"/>
</dbReference>
<keyword evidence="7 19" id="KW-1003">Cell membrane</keyword>
<dbReference type="GO" id="GO:0008818">
    <property type="term" value="F:cobalamin 5'-phosphate synthase activity"/>
    <property type="evidence" value="ECO:0007669"/>
    <property type="project" value="UniProtKB-UniRule"/>
</dbReference>
<dbReference type="GO" id="GO:0009236">
    <property type="term" value="P:cobalamin biosynthetic process"/>
    <property type="evidence" value="ECO:0007669"/>
    <property type="project" value="UniProtKB-UniRule"/>
</dbReference>
<evidence type="ECO:0000256" key="11">
    <source>
        <dbReference type="ARBA" id="ARBA00022842"/>
    </source>
</evidence>
<dbReference type="RefSeq" id="WP_050355810.1">
    <property type="nucleotide sequence ID" value="NZ_LGSS01000011.1"/>
</dbReference>
<comment type="function">
    <text evidence="14 19">Joins adenosylcobinamide-GDP and alpha-ribazole to generate adenosylcobalamin (Ado-cobalamin). Also synthesizes adenosylcobalamin 5'-phosphate from adenosylcobinamide-GDP and alpha-ribazole 5'-phosphate.</text>
</comment>
<comment type="pathway">
    <text evidence="3 19">Cofactor biosynthesis; adenosylcobalamin biosynthesis; adenosylcobalamin from cob(II)yrinate a,c-diamide: step 7/7.</text>
</comment>
<comment type="catalytic activity">
    <reaction evidence="18 19">
        <text>alpha-ribazole 5'-phosphate + adenosylcob(III)inamide-GDP = adenosylcob(III)alamin 5'-phosphate + GMP + H(+)</text>
        <dbReference type="Rhea" id="RHEA:23560"/>
        <dbReference type="ChEBI" id="CHEBI:15378"/>
        <dbReference type="ChEBI" id="CHEBI:57918"/>
        <dbReference type="ChEBI" id="CHEBI:58115"/>
        <dbReference type="ChEBI" id="CHEBI:60487"/>
        <dbReference type="ChEBI" id="CHEBI:60493"/>
        <dbReference type="EC" id="2.7.8.26"/>
    </reaction>
</comment>
<dbReference type="HAMAP" id="MF_00719">
    <property type="entry name" value="CobS"/>
    <property type="match status" value="1"/>
</dbReference>
<dbReference type="EMBL" id="LGSS01000011">
    <property type="protein sequence ID" value="KNF07902.1"/>
    <property type="molecule type" value="Genomic_DNA"/>
</dbReference>
<evidence type="ECO:0000256" key="10">
    <source>
        <dbReference type="ARBA" id="ARBA00022692"/>
    </source>
</evidence>
<evidence type="ECO:0000256" key="19">
    <source>
        <dbReference type="HAMAP-Rule" id="MF_00719"/>
    </source>
</evidence>